<feature type="compositionally biased region" description="Basic residues" evidence="1">
    <location>
        <begin position="85"/>
        <end position="95"/>
    </location>
</feature>
<keyword evidence="3" id="KW-1185">Reference proteome</keyword>
<protein>
    <submittedName>
        <fullName evidence="2">Uncharacterized protein</fullName>
    </submittedName>
</protein>
<sequence>MGSTAPSSRPSLATAAQARPPTSCAAFTPHARASAPPSPRRGTPRAALLFRPAVPRRASLAAAAAEAPTGHALGPAAEPAAHARALPHRGTRHCYRIPGDLSRSPRPSLGARLAEQQGARLTKRLLQQPADDRERLDALQRGLAVPPRRRAHDAYRGGGAASARARPCIQYVASTPSKRMQDIPLARGLQHVCRDWPVCYATRPPLRDALEPQGLEPGAEEEAALTGLSSASSSSSADSALLSPSDEAGVAPEQLSELESPSKLALGVPLYAAADFTVRHSRLCCCVCATVVRVCPSC</sequence>
<evidence type="ECO:0000256" key="1">
    <source>
        <dbReference type="SAM" id="MobiDB-lite"/>
    </source>
</evidence>
<feature type="region of interest" description="Disordered" evidence="1">
    <location>
        <begin position="1"/>
        <end position="45"/>
    </location>
</feature>
<proteinExistence type="predicted"/>
<dbReference type="EMBL" id="JBGBPQ010000016">
    <property type="protein sequence ID" value="KAL1508379.1"/>
    <property type="molecule type" value="Genomic_DNA"/>
</dbReference>
<feature type="region of interest" description="Disordered" evidence="1">
    <location>
        <begin position="140"/>
        <end position="159"/>
    </location>
</feature>
<feature type="region of interest" description="Disordered" evidence="1">
    <location>
        <begin position="65"/>
        <end position="110"/>
    </location>
</feature>
<name>A0AB34IXP9_PRYPA</name>
<evidence type="ECO:0000313" key="2">
    <source>
        <dbReference type="EMBL" id="KAL1508379.1"/>
    </source>
</evidence>
<feature type="compositionally biased region" description="Low complexity" evidence="1">
    <location>
        <begin position="28"/>
        <end position="45"/>
    </location>
</feature>
<feature type="region of interest" description="Disordered" evidence="1">
    <location>
        <begin position="218"/>
        <end position="254"/>
    </location>
</feature>
<feature type="compositionally biased region" description="Polar residues" evidence="1">
    <location>
        <begin position="1"/>
        <end position="11"/>
    </location>
</feature>
<dbReference type="Proteomes" id="UP001515480">
    <property type="component" value="Unassembled WGS sequence"/>
</dbReference>
<accession>A0AB34IXP9</accession>
<comment type="caution">
    <text evidence="2">The sequence shown here is derived from an EMBL/GenBank/DDBJ whole genome shotgun (WGS) entry which is preliminary data.</text>
</comment>
<feature type="compositionally biased region" description="Low complexity" evidence="1">
    <location>
        <begin position="224"/>
        <end position="248"/>
    </location>
</feature>
<organism evidence="2 3">
    <name type="scientific">Prymnesium parvum</name>
    <name type="common">Toxic golden alga</name>
    <dbReference type="NCBI Taxonomy" id="97485"/>
    <lineage>
        <taxon>Eukaryota</taxon>
        <taxon>Haptista</taxon>
        <taxon>Haptophyta</taxon>
        <taxon>Prymnesiophyceae</taxon>
        <taxon>Prymnesiales</taxon>
        <taxon>Prymnesiaceae</taxon>
        <taxon>Prymnesium</taxon>
    </lineage>
</organism>
<reference evidence="2 3" key="1">
    <citation type="journal article" date="2024" name="Science">
        <title>Giant polyketide synthase enzymes in the biosynthesis of giant marine polyether toxins.</title>
        <authorList>
            <person name="Fallon T.R."/>
            <person name="Shende V.V."/>
            <person name="Wierzbicki I.H."/>
            <person name="Pendleton A.L."/>
            <person name="Watervoot N.F."/>
            <person name="Auber R.P."/>
            <person name="Gonzalez D.J."/>
            <person name="Wisecaver J.H."/>
            <person name="Moore B.S."/>
        </authorList>
    </citation>
    <scope>NUCLEOTIDE SEQUENCE [LARGE SCALE GENOMIC DNA]</scope>
    <source>
        <strain evidence="2 3">12B1</strain>
    </source>
</reference>
<gene>
    <name evidence="2" type="ORF">AB1Y20_004489</name>
</gene>
<feature type="compositionally biased region" description="Low complexity" evidence="1">
    <location>
        <begin position="65"/>
        <end position="84"/>
    </location>
</feature>
<evidence type="ECO:0000313" key="3">
    <source>
        <dbReference type="Proteomes" id="UP001515480"/>
    </source>
</evidence>
<dbReference type="AlphaFoldDB" id="A0AB34IXP9"/>